<dbReference type="Proteomes" id="UP000257109">
    <property type="component" value="Unassembled WGS sequence"/>
</dbReference>
<dbReference type="EMBL" id="QJKJ01000051">
    <property type="protein sequence ID" value="RDY14584.1"/>
    <property type="molecule type" value="Genomic_DNA"/>
</dbReference>
<feature type="non-terminal residue" evidence="1">
    <location>
        <position position="1"/>
    </location>
</feature>
<name>A0A371IHZ0_MUCPR</name>
<accession>A0A371IHZ0</accession>
<evidence type="ECO:0000313" key="2">
    <source>
        <dbReference type="Proteomes" id="UP000257109"/>
    </source>
</evidence>
<dbReference type="AlphaFoldDB" id="A0A371IHZ0"/>
<keyword evidence="2" id="KW-1185">Reference proteome</keyword>
<reference evidence="1" key="1">
    <citation type="submission" date="2018-05" db="EMBL/GenBank/DDBJ databases">
        <title>Draft genome of Mucuna pruriens seed.</title>
        <authorList>
            <person name="Nnadi N.E."/>
            <person name="Vos R."/>
            <person name="Hasami M.H."/>
            <person name="Devisetty U.K."/>
            <person name="Aguiy J.C."/>
        </authorList>
    </citation>
    <scope>NUCLEOTIDE SEQUENCE [LARGE SCALE GENOMIC DNA]</scope>
    <source>
        <strain evidence="1">JCA_2017</strain>
    </source>
</reference>
<organism evidence="1 2">
    <name type="scientific">Mucuna pruriens</name>
    <name type="common">Velvet bean</name>
    <name type="synonym">Dolichos pruriens</name>
    <dbReference type="NCBI Taxonomy" id="157652"/>
    <lineage>
        <taxon>Eukaryota</taxon>
        <taxon>Viridiplantae</taxon>
        <taxon>Streptophyta</taxon>
        <taxon>Embryophyta</taxon>
        <taxon>Tracheophyta</taxon>
        <taxon>Spermatophyta</taxon>
        <taxon>Magnoliopsida</taxon>
        <taxon>eudicotyledons</taxon>
        <taxon>Gunneridae</taxon>
        <taxon>Pentapetalae</taxon>
        <taxon>rosids</taxon>
        <taxon>fabids</taxon>
        <taxon>Fabales</taxon>
        <taxon>Fabaceae</taxon>
        <taxon>Papilionoideae</taxon>
        <taxon>50 kb inversion clade</taxon>
        <taxon>NPAAA clade</taxon>
        <taxon>indigoferoid/millettioid clade</taxon>
        <taxon>Phaseoleae</taxon>
        <taxon>Mucuna</taxon>
    </lineage>
</organism>
<protein>
    <submittedName>
        <fullName evidence="1">Uncharacterized protein</fullName>
    </submittedName>
</protein>
<proteinExistence type="predicted"/>
<comment type="caution">
    <text evidence="1">The sequence shown here is derived from an EMBL/GenBank/DDBJ whole genome shotgun (WGS) entry which is preliminary data.</text>
</comment>
<evidence type="ECO:0000313" key="1">
    <source>
        <dbReference type="EMBL" id="RDY14584.1"/>
    </source>
</evidence>
<gene>
    <name evidence="1" type="ORF">CR513_00335</name>
</gene>
<sequence>MRNPAKKEKGGSKSVEEYHKDIEVALMRTNVLESKKRYSRYSGTVALCIYGQSGASHYMSGGLTKEVPDLKEDIS</sequence>